<dbReference type="OMA" id="CCIINLE"/>
<evidence type="ECO:0000313" key="2">
    <source>
        <dbReference type="EMBL" id="EEC76924.1"/>
    </source>
</evidence>
<sequence>MALYRRLLHLRRLQPPAEHASSVASATPRLFPLLTPSRPFAAVSSIPRVEPPLLVVPSAIFLGLCNDSALAQDDSAGLGATRNEQTEENATGLQRIEDGSVVSNEHTVKWRIFTDNARDFLLKANEAEKFFQAALHEAKEGFGLRDPHVASALNNLAEFYRLKKEYEKAELLYLEAIEILEESFGSDDIRYIWIFFFCYHSLWVDCKCCIINLEYSLMLPL</sequence>
<dbReference type="STRING" id="39946.B8ARM7"/>
<reference evidence="2 3" key="1">
    <citation type="journal article" date="2005" name="PLoS Biol.">
        <title>The genomes of Oryza sativa: a history of duplications.</title>
        <authorList>
            <person name="Yu J."/>
            <person name="Wang J."/>
            <person name="Lin W."/>
            <person name="Li S."/>
            <person name="Li H."/>
            <person name="Zhou J."/>
            <person name="Ni P."/>
            <person name="Dong W."/>
            <person name="Hu S."/>
            <person name="Zeng C."/>
            <person name="Zhang J."/>
            <person name="Zhang Y."/>
            <person name="Li R."/>
            <person name="Xu Z."/>
            <person name="Li S."/>
            <person name="Li X."/>
            <person name="Zheng H."/>
            <person name="Cong L."/>
            <person name="Lin L."/>
            <person name="Yin J."/>
            <person name="Geng J."/>
            <person name="Li G."/>
            <person name="Shi J."/>
            <person name="Liu J."/>
            <person name="Lv H."/>
            <person name="Li J."/>
            <person name="Wang J."/>
            <person name="Deng Y."/>
            <person name="Ran L."/>
            <person name="Shi X."/>
            <person name="Wang X."/>
            <person name="Wu Q."/>
            <person name="Li C."/>
            <person name="Ren X."/>
            <person name="Wang J."/>
            <person name="Wang X."/>
            <person name="Li D."/>
            <person name="Liu D."/>
            <person name="Zhang X."/>
            <person name="Ji Z."/>
            <person name="Zhao W."/>
            <person name="Sun Y."/>
            <person name="Zhang Z."/>
            <person name="Bao J."/>
            <person name="Han Y."/>
            <person name="Dong L."/>
            <person name="Ji J."/>
            <person name="Chen P."/>
            <person name="Wu S."/>
            <person name="Liu J."/>
            <person name="Xiao Y."/>
            <person name="Bu D."/>
            <person name="Tan J."/>
            <person name="Yang L."/>
            <person name="Ye C."/>
            <person name="Zhang J."/>
            <person name="Xu J."/>
            <person name="Zhou Y."/>
            <person name="Yu Y."/>
            <person name="Zhang B."/>
            <person name="Zhuang S."/>
            <person name="Wei H."/>
            <person name="Liu B."/>
            <person name="Lei M."/>
            <person name="Yu H."/>
            <person name="Li Y."/>
            <person name="Xu H."/>
            <person name="Wei S."/>
            <person name="He X."/>
            <person name="Fang L."/>
            <person name="Zhang Z."/>
            <person name="Zhang Y."/>
            <person name="Huang X."/>
            <person name="Su Z."/>
            <person name="Tong W."/>
            <person name="Li J."/>
            <person name="Tong Z."/>
            <person name="Li S."/>
            <person name="Ye J."/>
            <person name="Wang L."/>
            <person name="Fang L."/>
            <person name="Lei T."/>
            <person name="Chen C."/>
            <person name="Chen H."/>
            <person name="Xu Z."/>
            <person name="Li H."/>
            <person name="Huang H."/>
            <person name="Zhang F."/>
            <person name="Xu H."/>
            <person name="Li N."/>
            <person name="Zhao C."/>
            <person name="Li S."/>
            <person name="Dong L."/>
            <person name="Huang Y."/>
            <person name="Li L."/>
            <person name="Xi Y."/>
            <person name="Qi Q."/>
            <person name="Li W."/>
            <person name="Zhang B."/>
            <person name="Hu W."/>
            <person name="Zhang Y."/>
            <person name="Tian X."/>
            <person name="Jiao Y."/>
            <person name="Liang X."/>
            <person name="Jin J."/>
            <person name="Gao L."/>
            <person name="Zheng W."/>
            <person name="Hao B."/>
            <person name="Liu S."/>
            <person name="Wang W."/>
            <person name="Yuan L."/>
            <person name="Cao M."/>
            <person name="McDermott J."/>
            <person name="Samudrala R."/>
            <person name="Wang J."/>
            <person name="Wong G.K."/>
            <person name="Yang H."/>
        </authorList>
    </citation>
    <scope>NUCLEOTIDE SEQUENCE [LARGE SCALE GENOMIC DNA]</scope>
    <source>
        <strain evidence="3">cv. 93-11</strain>
    </source>
</reference>
<dbReference type="SMART" id="SM00028">
    <property type="entry name" value="TPR"/>
    <property type="match status" value="1"/>
</dbReference>
<dbReference type="PROSITE" id="PS50005">
    <property type="entry name" value="TPR"/>
    <property type="match status" value="1"/>
</dbReference>
<dbReference type="SUPFAM" id="SSF48452">
    <property type="entry name" value="TPR-like"/>
    <property type="match status" value="1"/>
</dbReference>
<accession>B8ARM7</accession>
<dbReference type="InterPro" id="IPR019734">
    <property type="entry name" value="TPR_rpt"/>
</dbReference>
<dbReference type="AlphaFoldDB" id="B8ARM7"/>
<dbReference type="HOGENOM" id="CLU_095835_1_0_1"/>
<dbReference type="Proteomes" id="UP000007015">
    <property type="component" value="Chromosome 4"/>
</dbReference>
<proteinExistence type="predicted"/>
<dbReference type="Pfam" id="PF13424">
    <property type="entry name" value="TPR_12"/>
    <property type="match status" value="1"/>
</dbReference>
<gene>
    <name evidence="2" type="ORF">OsI_15179</name>
</gene>
<keyword evidence="1" id="KW-0802">TPR repeat</keyword>
<name>B8ARM7_ORYSI</name>
<organism evidence="2 3">
    <name type="scientific">Oryza sativa subsp. indica</name>
    <name type="common">Rice</name>
    <dbReference type="NCBI Taxonomy" id="39946"/>
    <lineage>
        <taxon>Eukaryota</taxon>
        <taxon>Viridiplantae</taxon>
        <taxon>Streptophyta</taxon>
        <taxon>Embryophyta</taxon>
        <taxon>Tracheophyta</taxon>
        <taxon>Spermatophyta</taxon>
        <taxon>Magnoliopsida</taxon>
        <taxon>Liliopsida</taxon>
        <taxon>Poales</taxon>
        <taxon>Poaceae</taxon>
        <taxon>BOP clade</taxon>
        <taxon>Oryzoideae</taxon>
        <taxon>Oryzeae</taxon>
        <taxon>Oryzinae</taxon>
        <taxon>Oryza</taxon>
        <taxon>Oryza sativa</taxon>
    </lineage>
</organism>
<protein>
    <submittedName>
        <fullName evidence="2">Uncharacterized protein</fullName>
    </submittedName>
</protein>
<feature type="repeat" description="TPR" evidence="1">
    <location>
        <begin position="150"/>
        <end position="183"/>
    </location>
</feature>
<keyword evidence="3" id="KW-1185">Reference proteome</keyword>
<dbReference type="InterPro" id="IPR011990">
    <property type="entry name" value="TPR-like_helical_dom_sf"/>
</dbReference>
<dbReference type="PANTHER" id="PTHR47689:SF2">
    <property type="entry name" value="TETRATRICOPEPTIDE REPEAT (TPR)-LIKE SUPERFAMILY PROTEIN"/>
    <property type="match status" value="1"/>
</dbReference>
<dbReference type="EMBL" id="CM000129">
    <property type="protein sequence ID" value="EEC76924.1"/>
    <property type="molecule type" value="Genomic_DNA"/>
</dbReference>
<dbReference type="Gene3D" id="1.25.40.10">
    <property type="entry name" value="Tetratricopeptide repeat domain"/>
    <property type="match status" value="1"/>
</dbReference>
<evidence type="ECO:0000256" key="1">
    <source>
        <dbReference type="PROSITE-ProRule" id="PRU00339"/>
    </source>
</evidence>
<evidence type="ECO:0000313" key="3">
    <source>
        <dbReference type="Proteomes" id="UP000007015"/>
    </source>
</evidence>
<dbReference type="PANTHER" id="PTHR47689">
    <property type="entry name" value="TETRATRICOPEPTIDE REPEAT (TPR)-LIKE SUPERFAMILY PROTEIN"/>
    <property type="match status" value="1"/>
</dbReference>
<dbReference type="Gramene" id="BGIOSGA016047-TA">
    <property type="protein sequence ID" value="BGIOSGA016047-PA"/>
    <property type="gene ID" value="BGIOSGA016047"/>
</dbReference>